<dbReference type="InterPro" id="IPR036942">
    <property type="entry name" value="Beta-barrel_TonB_sf"/>
</dbReference>
<gene>
    <name evidence="8" type="primary">iroN</name>
    <name evidence="8" type="ORF">TMPK1_12960</name>
</gene>
<feature type="signal peptide" evidence="5">
    <location>
        <begin position="1"/>
        <end position="42"/>
    </location>
</feature>
<evidence type="ECO:0000256" key="1">
    <source>
        <dbReference type="ARBA" id="ARBA00004442"/>
    </source>
</evidence>
<dbReference type="InterPro" id="IPR012910">
    <property type="entry name" value="Plug_dom"/>
</dbReference>
<sequence length="947" mass="101699">MGGGFVKQRVSRGLSAFGRRASLGGASLAVIAACLAAAPAMAQTGGPEEIVVTGFRSSLARSLNVKKVENAQVDTILAEDIGKFPDLNLSESIQRIPGVALARDAGEGRNISVRGLNPTFTRVRVNGMEALSTTGSSDAAGGVNRGRAFDFNVFASDLFNSITVRKTSEAEVEEGSLGATVDLRTARPFDYGEFTAVASLRGSYNDLSESAGPRLSAMVANNWNDKFGVLGSIAYSKRNLLDVGTSTVRWAQGNAFAPGFASAPPGFTLAQVNGALHPRFPRYDLYTQESERTGATGSMQWRPTEKALITFDALYANFKNKREEQYLEAPSFSTGGACTAANTATSCGIAQTAVTAAKINSNNELIAGTFNNVDLRVEDRYDELDTKFYQYSLTGEYEVTSKFKVDAMAGHSKSDFKNPIQTTLTYDQFNVQNYSYDYSLGRAPLLNYGSARLTDPSAWTLTQIRERPQTAVNKFDTMQGNAKYELDDWITVKAGGDLKRYSYRTTELRRTNGTTANQEATIPAGIASIPISSFSGIANFPTQGLGVPAGTPTAWLVPSLSTAVSALSLYDQAAFNGAFRLGPEPALANNAGVDERDKGGYAQADFRFHPFGMTLRGNVGVRYVNTSQSAQGYSFVSGAPVAIIASRDYSNTLPSLNLALEPREDLVFRFAAAKVMARPNLGNLTPGATVSVSGSARTVTAGNPNLNPFSAKAYDVSGEWYYDKGALFGVALFQKDISSFVQTVTTNQAFTGNSFGLPDAIAVAACGAVAGCSPSAQWAFSTPVNAPGGTLQGIEVNWQQPFKFLPGLLSNTGMLLNYTNVRSSVSYLNSAGVVVATNSLTGLSRQSYNATLYYEDDKWSARVSAAYRSKYLTRVPGQETGTDVDGTNSTLNVDASIQYTVNRNLKITFEAINLTDEFQDQFNNSTNLVSFYHHTGREFLFGVRLAY</sequence>
<evidence type="ECO:0000256" key="5">
    <source>
        <dbReference type="SAM" id="SignalP"/>
    </source>
</evidence>
<dbReference type="InterPro" id="IPR037066">
    <property type="entry name" value="Plug_dom_sf"/>
</dbReference>
<dbReference type="PANTHER" id="PTHR40980">
    <property type="entry name" value="PLUG DOMAIN-CONTAINING PROTEIN"/>
    <property type="match status" value="1"/>
</dbReference>
<dbReference type="SUPFAM" id="SSF56935">
    <property type="entry name" value="Porins"/>
    <property type="match status" value="1"/>
</dbReference>
<dbReference type="Proteomes" id="UP000681075">
    <property type="component" value="Unassembled WGS sequence"/>
</dbReference>
<evidence type="ECO:0000259" key="6">
    <source>
        <dbReference type="Pfam" id="PF00593"/>
    </source>
</evidence>
<protein>
    <submittedName>
        <fullName evidence="8">TonB-dependent receptor</fullName>
    </submittedName>
</protein>
<dbReference type="Gene3D" id="2.170.130.10">
    <property type="entry name" value="TonB-dependent receptor, plug domain"/>
    <property type="match status" value="1"/>
</dbReference>
<keyword evidence="9" id="KW-1185">Reference proteome</keyword>
<dbReference type="PANTHER" id="PTHR40980:SF3">
    <property type="entry name" value="TONB-DEPENDENT RECEPTOR-LIKE BETA-BARREL DOMAIN-CONTAINING PROTEIN"/>
    <property type="match status" value="1"/>
</dbReference>
<evidence type="ECO:0000256" key="3">
    <source>
        <dbReference type="ARBA" id="ARBA00023237"/>
    </source>
</evidence>
<feature type="chain" id="PRO_5035924901" evidence="5">
    <location>
        <begin position="43"/>
        <end position="947"/>
    </location>
</feature>
<keyword evidence="2 4" id="KW-0472">Membrane</keyword>
<comment type="similarity">
    <text evidence="4">Belongs to the TonB-dependent receptor family.</text>
</comment>
<dbReference type="CDD" id="cd01347">
    <property type="entry name" value="ligand_gated_channel"/>
    <property type="match status" value="1"/>
</dbReference>
<dbReference type="InterPro" id="IPR010104">
    <property type="entry name" value="TonB_rcpt_bac"/>
</dbReference>
<dbReference type="Pfam" id="PF07715">
    <property type="entry name" value="Plug"/>
    <property type="match status" value="1"/>
</dbReference>
<dbReference type="EMBL" id="BOPV01000001">
    <property type="protein sequence ID" value="GIL39059.1"/>
    <property type="molecule type" value="Genomic_DNA"/>
</dbReference>
<dbReference type="Pfam" id="PF00593">
    <property type="entry name" value="TonB_dep_Rec_b-barrel"/>
    <property type="match status" value="1"/>
</dbReference>
<keyword evidence="8" id="KW-0675">Receptor</keyword>
<dbReference type="PROSITE" id="PS51257">
    <property type="entry name" value="PROKAR_LIPOPROTEIN"/>
    <property type="match status" value="1"/>
</dbReference>
<evidence type="ECO:0000259" key="7">
    <source>
        <dbReference type="Pfam" id="PF07715"/>
    </source>
</evidence>
<accession>A0A8S8XBQ8</accession>
<dbReference type="AlphaFoldDB" id="A0A8S8XBQ8"/>
<reference evidence="8" key="1">
    <citation type="submission" date="2021-02" db="EMBL/GenBank/DDBJ databases">
        <title>Genome sequence of Rhodospirillales sp. strain TMPK1 isolated from soil.</title>
        <authorList>
            <person name="Nakai R."/>
            <person name="Kusada H."/>
            <person name="Tamaki H."/>
        </authorList>
    </citation>
    <scope>NUCLEOTIDE SEQUENCE</scope>
    <source>
        <strain evidence="8">TMPK1</strain>
    </source>
</reference>
<dbReference type="InterPro" id="IPR000531">
    <property type="entry name" value="Beta-barrel_TonB"/>
</dbReference>
<evidence type="ECO:0000313" key="8">
    <source>
        <dbReference type="EMBL" id="GIL39059.1"/>
    </source>
</evidence>
<feature type="domain" description="TonB-dependent receptor-like beta-barrel" evidence="6">
    <location>
        <begin position="422"/>
        <end position="914"/>
    </location>
</feature>
<keyword evidence="4" id="KW-0798">TonB box</keyword>
<evidence type="ECO:0000256" key="2">
    <source>
        <dbReference type="ARBA" id="ARBA00023136"/>
    </source>
</evidence>
<keyword evidence="3" id="KW-0998">Cell outer membrane</keyword>
<evidence type="ECO:0000256" key="4">
    <source>
        <dbReference type="RuleBase" id="RU003357"/>
    </source>
</evidence>
<feature type="domain" description="TonB-dependent receptor plug" evidence="7">
    <location>
        <begin position="71"/>
        <end position="179"/>
    </location>
</feature>
<keyword evidence="5" id="KW-0732">Signal</keyword>
<evidence type="ECO:0000313" key="9">
    <source>
        <dbReference type="Proteomes" id="UP000681075"/>
    </source>
</evidence>
<dbReference type="Gene3D" id="2.40.170.20">
    <property type="entry name" value="TonB-dependent receptor, beta-barrel domain"/>
    <property type="match status" value="1"/>
</dbReference>
<comment type="subcellular location">
    <subcellularLocation>
        <location evidence="1 4">Cell outer membrane</location>
    </subcellularLocation>
</comment>
<organism evidence="8 9">
    <name type="scientific">Roseiterribacter gracilis</name>
    <dbReference type="NCBI Taxonomy" id="2812848"/>
    <lineage>
        <taxon>Bacteria</taxon>
        <taxon>Pseudomonadati</taxon>
        <taxon>Pseudomonadota</taxon>
        <taxon>Alphaproteobacteria</taxon>
        <taxon>Rhodospirillales</taxon>
        <taxon>Roseiterribacteraceae</taxon>
        <taxon>Roseiterribacter</taxon>
    </lineage>
</organism>
<proteinExistence type="inferred from homology"/>
<dbReference type="NCBIfam" id="TIGR01782">
    <property type="entry name" value="TonB-Xanth-Caul"/>
    <property type="match status" value="1"/>
</dbReference>
<dbReference type="GO" id="GO:0009279">
    <property type="term" value="C:cell outer membrane"/>
    <property type="evidence" value="ECO:0007669"/>
    <property type="project" value="UniProtKB-SubCell"/>
</dbReference>
<comment type="caution">
    <text evidence="8">The sequence shown here is derived from an EMBL/GenBank/DDBJ whole genome shotgun (WGS) entry which is preliminary data.</text>
</comment>
<name>A0A8S8XBQ8_9PROT</name>